<keyword evidence="4 10" id="KW-0479">Metal-binding</keyword>
<gene>
    <name evidence="13" type="ORF">CTOB1V02_LOCUS8632</name>
</gene>
<dbReference type="GO" id="GO:0005975">
    <property type="term" value="P:carbohydrate metabolic process"/>
    <property type="evidence" value="ECO:0007669"/>
    <property type="project" value="InterPro"/>
</dbReference>
<dbReference type="EMBL" id="OB662942">
    <property type="protein sequence ID" value="CAD7230776.1"/>
    <property type="molecule type" value="Genomic_DNA"/>
</dbReference>
<protein>
    <recommendedName>
        <fullName evidence="12">alpha-1,2-Mannosidase</fullName>
        <ecNumber evidence="12">3.2.1.-</ecNumber>
    </recommendedName>
</protein>
<dbReference type="PANTHER" id="PTHR11742">
    <property type="entry name" value="MANNOSYL-OLIGOSACCHARIDE ALPHA-1,2-MANNOSIDASE-RELATED"/>
    <property type="match status" value="1"/>
</dbReference>
<dbReference type="Pfam" id="PF01532">
    <property type="entry name" value="Glyco_hydro_47"/>
    <property type="match status" value="2"/>
</dbReference>
<dbReference type="SUPFAM" id="SSF48225">
    <property type="entry name" value="Seven-hairpin glycosidases"/>
    <property type="match status" value="2"/>
</dbReference>
<dbReference type="PANTHER" id="PTHR11742:SF55">
    <property type="entry name" value="ENDOPLASMIC RETICULUM MANNOSYL-OLIGOSACCHARIDE 1,2-ALPHA-MANNOSIDASE"/>
    <property type="match status" value="1"/>
</dbReference>
<keyword evidence="5 12" id="KW-0378">Hydrolase</keyword>
<dbReference type="GO" id="GO:0004571">
    <property type="term" value="F:mannosyl-oligosaccharide 1,2-alpha-mannosidase activity"/>
    <property type="evidence" value="ECO:0007669"/>
    <property type="project" value="UniProtKB-EC"/>
</dbReference>
<keyword evidence="7 11" id="KW-1015">Disulfide bond</keyword>
<reference evidence="13" key="1">
    <citation type="submission" date="2020-11" db="EMBL/GenBank/DDBJ databases">
        <authorList>
            <person name="Tran Van P."/>
        </authorList>
    </citation>
    <scope>NUCLEOTIDE SEQUENCE</scope>
</reference>
<evidence type="ECO:0000256" key="3">
    <source>
        <dbReference type="ARBA" id="ARBA00007658"/>
    </source>
</evidence>
<dbReference type="InterPro" id="IPR050749">
    <property type="entry name" value="Glycosyl_Hydrolase_47"/>
</dbReference>
<evidence type="ECO:0000256" key="2">
    <source>
        <dbReference type="ARBA" id="ARBA00004922"/>
    </source>
</evidence>
<comment type="pathway">
    <text evidence="2">Protein modification; protein glycosylation.</text>
</comment>
<evidence type="ECO:0000313" key="13">
    <source>
        <dbReference type="EMBL" id="CAD7230776.1"/>
    </source>
</evidence>
<dbReference type="AlphaFoldDB" id="A0A7R8ZNT6"/>
<dbReference type="GO" id="GO:0016020">
    <property type="term" value="C:membrane"/>
    <property type="evidence" value="ECO:0007669"/>
    <property type="project" value="InterPro"/>
</dbReference>
<evidence type="ECO:0000256" key="5">
    <source>
        <dbReference type="ARBA" id="ARBA00022801"/>
    </source>
</evidence>
<dbReference type="InterPro" id="IPR001382">
    <property type="entry name" value="Glyco_hydro_47"/>
</dbReference>
<keyword evidence="12" id="KW-0326">Glycosidase</keyword>
<name>A0A7R8ZNT6_9CRUS</name>
<comment type="catalytic activity">
    <reaction evidence="8">
        <text>N(4)-(alpha-D-Man-(1-&gt;2)-alpha-D-Man-(1-&gt;2)-alpha-D-Man-(1-&gt;3)-[alpha-D-Man-(1-&gt;3)-[alpha-D-Man-(1-&gt;2)-alpha-D-Man-(1-&gt;6)]-alpha-D-Man-(1-&gt;6)]-beta-D-Man-(1-&gt;4)-beta-D-GlcNAc-(1-&gt;4)-beta-D-GlcNAc)-L-asparaginyl-[protein] (N-glucan mannose isomer 8A1,2,3B1,3) + 3 H2O = N(4)-(alpha-D-Man-(1-&gt;3)-[alpha-D-Man-(1-&gt;3)-[alpha-D-Man-(1-&gt;6)]-alpha-D-Man-(1-&gt;6)]-beta-D-Man-(1-&gt;4)-beta-D-GlcNAc-(1-&gt;4)-beta-D-GlcNAc)-L-asparaginyl-[protein] (N-glucan mannose isomer 5A1,2) + 3 beta-D-mannose</text>
        <dbReference type="Rhea" id="RHEA:56028"/>
        <dbReference type="Rhea" id="RHEA-COMP:14358"/>
        <dbReference type="Rhea" id="RHEA-COMP:14367"/>
        <dbReference type="ChEBI" id="CHEBI:15377"/>
        <dbReference type="ChEBI" id="CHEBI:28563"/>
        <dbReference type="ChEBI" id="CHEBI:59087"/>
        <dbReference type="ChEBI" id="CHEBI:60628"/>
        <dbReference type="EC" id="3.2.1.113"/>
    </reaction>
</comment>
<evidence type="ECO:0000256" key="9">
    <source>
        <dbReference type="ARBA" id="ARBA00048605"/>
    </source>
</evidence>
<evidence type="ECO:0000256" key="12">
    <source>
        <dbReference type="RuleBase" id="RU361193"/>
    </source>
</evidence>
<evidence type="ECO:0000256" key="11">
    <source>
        <dbReference type="PIRSR" id="PIRSR601382-3"/>
    </source>
</evidence>
<accession>A0A7R8ZNT6</accession>
<dbReference type="GO" id="GO:0005783">
    <property type="term" value="C:endoplasmic reticulum"/>
    <property type="evidence" value="ECO:0007669"/>
    <property type="project" value="TreeGrafter"/>
</dbReference>
<dbReference type="InterPro" id="IPR036026">
    <property type="entry name" value="Seven-hairpin_glycosidases"/>
</dbReference>
<organism evidence="13">
    <name type="scientific">Cyprideis torosa</name>
    <dbReference type="NCBI Taxonomy" id="163714"/>
    <lineage>
        <taxon>Eukaryota</taxon>
        <taxon>Metazoa</taxon>
        <taxon>Ecdysozoa</taxon>
        <taxon>Arthropoda</taxon>
        <taxon>Crustacea</taxon>
        <taxon>Oligostraca</taxon>
        <taxon>Ostracoda</taxon>
        <taxon>Podocopa</taxon>
        <taxon>Podocopida</taxon>
        <taxon>Cytherocopina</taxon>
        <taxon>Cytheroidea</taxon>
        <taxon>Cytherideidae</taxon>
        <taxon>Cyprideis</taxon>
    </lineage>
</organism>
<dbReference type="Gene3D" id="1.50.10.10">
    <property type="match status" value="2"/>
</dbReference>
<dbReference type="PRINTS" id="PR00747">
    <property type="entry name" value="GLYHDRLASE47"/>
</dbReference>
<dbReference type="EC" id="3.2.1.-" evidence="12"/>
<proteinExistence type="inferred from homology"/>
<feature type="binding site" evidence="10">
    <location>
        <position position="412"/>
    </location>
    <ligand>
        <name>Ca(2+)</name>
        <dbReference type="ChEBI" id="CHEBI:29108"/>
    </ligand>
</feature>
<dbReference type="InterPro" id="IPR012341">
    <property type="entry name" value="6hp_glycosidase-like_sf"/>
</dbReference>
<sequence length="430" mass="48394">MMTNQGQGVGGAYSMTTNGERAALPLDLQGTSELVLYFTYYYHFSVAIHHLSGLKHSYHEKAVPFTSRCCKIGEVFTNMYEMDLCVVPGIESEPRSGTYILVGQLHPSENEIGGACIFWGGPGLRQTDPQSPARIHPYEYADFAQRFLSDFLTAVHGIEEKLMRRTKPRDMLFIAELTNRFGNLYNKMDHLVCFYPGTLVLAVYEGAFGSLDSPEAERQMTIAHELASTCYETYVTPTGLAPEITHFNTDSDDRPDMYIKPLDAHNLLRPETLESFYYLYALTGNRTYQDWGWNILKGCSNLRFHHSARRRGCSPTRPPGEGIGASKHQAAATRRLPPARRCCIQAFPPRAFNSTCRLPVGFSKIVSVMQKPAIYGNNMDSFFLSETLKYLYLLLTENPDSIIDIGKWVFNTEAHPLPRRDGIGAPVQKV</sequence>
<dbReference type="OrthoDB" id="8118055at2759"/>
<comment type="catalytic activity">
    <reaction evidence="9">
        <text>N(4)-(alpha-D-Man-(1-&gt;2)-alpha-D-Man-(1-&gt;2)-alpha-D-Man-(1-&gt;3)-[alpha-D-Man-(1-&gt;2)-alpha-D-Man-(1-&gt;3)-[alpha-D-Man-(1-&gt;2)-alpha-D-Man-(1-&gt;6)]-alpha-D-Man-(1-&gt;6)]-beta-D-Man-(1-&gt;4)-beta-D-GlcNAc-(1-&gt;4)-beta-D-GlcNAc)-L-asparaginyl-[protein] (N-glucan mannose isomer 9A1,2,3B1,2,3) + 4 H2O = N(4)-(alpha-D-Man-(1-&gt;3)-[alpha-D-Man-(1-&gt;3)-[alpha-D-Man-(1-&gt;6)]-alpha-D-Man-(1-&gt;6)]-beta-D-Man-(1-&gt;4)-beta-D-GlcNAc-(1-&gt;4)-beta-D-GlcNAc)-L-asparaginyl-[protein] (N-glucan mannose isomer 5A1,2) + 4 beta-D-mannose</text>
        <dbReference type="Rhea" id="RHEA:56008"/>
        <dbReference type="Rhea" id="RHEA-COMP:14356"/>
        <dbReference type="Rhea" id="RHEA-COMP:14367"/>
        <dbReference type="ChEBI" id="CHEBI:15377"/>
        <dbReference type="ChEBI" id="CHEBI:28563"/>
        <dbReference type="ChEBI" id="CHEBI:59087"/>
        <dbReference type="ChEBI" id="CHEBI:139493"/>
        <dbReference type="EC" id="3.2.1.113"/>
    </reaction>
</comment>
<dbReference type="GO" id="GO:0005509">
    <property type="term" value="F:calcium ion binding"/>
    <property type="evidence" value="ECO:0007669"/>
    <property type="project" value="InterPro"/>
</dbReference>
<evidence type="ECO:0000256" key="8">
    <source>
        <dbReference type="ARBA" id="ARBA00047669"/>
    </source>
</evidence>
<evidence type="ECO:0000256" key="7">
    <source>
        <dbReference type="ARBA" id="ARBA00023157"/>
    </source>
</evidence>
<keyword evidence="6 10" id="KW-0106">Calcium</keyword>
<evidence type="ECO:0000256" key="1">
    <source>
        <dbReference type="ARBA" id="ARBA00001913"/>
    </source>
</evidence>
<evidence type="ECO:0000256" key="6">
    <source>
        <dbReference type="ARBA" id="ARBA00022837"/>
    </source>
</evidence>
<comment type="cofactor">
    <cofactor evidence="1 10">
        <name>Ca(2+)</name>
        <dbReference type="ChEBI" id="CHEBI:29108"/>
    </cofactor>
</comment>
<feature type="disulfide bond" evidence="11">
    <location>
        <begin position="193"/>
        <end position="230"/>
    </location>
</feature>
<comment type="similarity">
    <text evidence="3 12">Belongs to the glycosyl hydrolase 47 family.</text>
</comment>
<evidence type="ECO:0000256" key="4">
    <source>
        <dbReference type="ARBA" id="ARBA00022723"/>
    </source>
</evidence>
<evidence type="ECO:0000256" key="10">
    <source>
        <dbReference type="PIRSR" id="PIRSR601382-2"/>
    </source>
</evidence>